<dbReference type="EMBL" id="MN739668">
    <property type="protein sequence ID" value="QHT19727.1"/>
    <property type="molecule type" value="Genomic_DNA"/>
</dbReference>
<organism evidence="1">
    <name type="scientific">viral metagenome</name>
    <dbReference type="NCBI Taxonomy" id="1070528"/>
    <lineage>
        <taxon>unclassified sequences</taxon>
        <taxon>metagenomes</taxon>
        <taxon>organismal metagenomes</taxon>
    </lineage>
</organism>
<reference evidence="1" key="1">
    <citation type="journal article" date="2020" name="Nature">
        <title>Giant virus diversity and host interactions through global metagenomics.</title>
        <authorList>
            <person name="Schulz F."/>
            <person name="Roux S."/>
            <person name="Paez-Espino D."/>
            <person name="Jungbluth S."/>
            <person name="Walsh D.A."/>
            <person name="Denef V.J."/>
            <person name="McMahon K.D."/>
            <person name="Konstantinidis K.T."/>
            <person name="Eloe-Fadrosh E.A."/>
            <person name="Kyrpides N.C."/>
            <person name="Woyke T."/>
        </authorList>
    </citation>
    <scope>NUCLEOTIDE SEQUENCE</scope>
    <source>
        <strain evidence="1">GVMAG-M-3300023174-5</strain>
    </source>
</reference>
<proteinExistence type="predicted"/>
<accession>A0A6C0DSE5</accession>
<protein>
    <submittedName>
        <fullName evidence="1">Uncharacterized protein</fullName>
    </submittedName>
</protein>
<dbReference type="AlphaFoldDB" id="A0A6C0DSE5"/>
<evidence type="ECO:0000313" key="1">
    <source>
        <dbReference type="EMBL" id="QHT19727.1"/>
    </source>
</evidence>
<name>A0A6C0DSE5_9ZZZZ</name>
<sequence>MDETSKKFLNDAGINFENLEDLDGQMIPRELLLNPIKYDELKERIIDLKKLYSSSSLTGLQNGADAKQKWPLLNIVRQLLNVYKMEMEPVRKSDGYSPNGVKKYKRYFVIKKMHL</sequence>